<dbReference type="InterPro" id="IPR036388">
    <property type="entry name" value="WH-like_DNA-bd_sf"/>
</dbReference>
<dbReference type="PROSITE" id="PS51462">
    <property type="entry name" value="NUDIX"/>
    <property type="match status" value="1"/>
</dbReference>
<keyword evidence="3" id="KW-1185">Reference proteome</keyword>
<dbReference type="SUPFAM" id="SSF46785">
    <property type="entry name" value="Winged helix' DNA-binding domain"/>
    <property type="match status" value="1"/>
</dbReference>
<dbReference type="InterPro" id="IPR036390">
    <property type="entry name" value="WH_DNA-bd_sf"/>
</dbReference>
<reference evidence="2" key="1">
    <citation type="submission" date="2021-12" db="EMBL/GenBank/DDBJ databases">
        <authorList>
            <person name="Rodrigo-Torres L."/>
            <person name="Arahal R. D."/>
            <person name="Lucena T."/>
        </authorList>
    </citation>
    <scope>NUCLEOTIDE SEQUENCE</scope>
    <source>
        <strain evidence="2">CECT 8419</strain>
    </source>
</reference>
<proteinExistence type="predicted"/>
<comment type="caution">
    <text evidence="2">The sequence shown here is derived from an EMBL/GenBank/DDBJ whole genome shotgun (WGS) entry which is preliminary data.</text>
</comment>
<evidence type="ECO:0000313" key="2">
    <source>
        <dbReference type="EMBL" id="CAH0999330.1"/>
    </source>
</evidence>
<accession>A0ABN8F5D7</accession>
<dbReference type="RefSeq" id="WP_238749518.1">
    <property type="nucleotide sequence ID" value="NZ_CAKLPZ010000001.1"/>
</dbReference>
<name>A0ABN8F5D7_9BACT</name>
<dbReference type="EMBL" id="CAKLPZ010000001">
    <property type="protein sequence ID" value="CAH0999330.1"/>
    <property type="molecule type" value="Genomic_DNA"/>
</dbReference>
<evidence type="ECO:0000259" key="1">
    <source>
        <dbReference type="PROSITE" id="PS51462"/>
    </source>
</evidence>
<dbReference type="SUPFAM" id="SSF55811">
    <property type="entry name" value="Nudix"/>
    <property type="match status" value="1"/>
</dbReference>
<dbReference type="Gene3D" id="3.90.79.10">
    <property type="entry name" value="Nucleoside Triphosphate Pyrophosphohydrolase"/>
    <property type="match status" value="1"/>
</dbReference>
<dbReference type="InterPro" id="IPR000086">
    <property type="entry name" value="NUDIX_hydrolase_dom"/>
</dbReference>
<sequence>MDGPLDTRVTVRSAAATHTADCVVFGYAEGELRVLLVRRAVEPFLGHWVLPGGAMAETERLEETARRVLLELVGVRNLYLQQVATYSAPDRHPVRRVVTTSYYALVRPEQHQPTALGYLSEVRWFPLSEVPPLGFDHSTLLADAHARLILHLRTRPLAFDLLPERFTLTEAQGVYEEILGEGLDRRNFRRKLQTYDFLIETEEKRRGVRGGPVLYRVHVDRLRAQLQKNT</sequence>
<dbReference type="Proteomes" id="UP000837803">
    <property type="component" value="Unassembled WGS sequence"/>
</dbReference>
<dbReference type="InterPro" id="IPR015797">
    <property type="entry name" value="NUDIX_hydrolase-like_dom_sf"/>
</dbReference>
<dbReference type="CDD" id="cd18873">
    <property type="entry name" value="NUDIX_NadM_like"/>
    <property type="match status" value="1"/>
</dbReference>
<feature type="domain" description="Nudix hydrolase" evidence="1">
    <location>
        <begin position="17"/>
        <end position="149"/>
    </location>
</feature>
<dbReference type="PANTHER" id="PTHR43736:SF4">
    <property type="entry name" value="SLR1690 PROTEIN"/>
    <property type="match status" value="1"/>
</dbReference>
<evidence type="ECO:0000313" key="3">
    <source>
        <dbReference type="Proteomes" id="UP000837803"/>
    </source>
</evidence>
<dbReference type="Pfam" id="PF00293">
    <property type="entry name" value="NUDIX"/>
    <property type="match status" value="1"/>
</dbReference>
<protein>
    <recommendedName>
        <fullName evidence="1">Nudix hydrolase domain-containing protein</fullName>
    </recommendedName>
</protein>
<dbReference type="InterPro" id="IPR054105">
    <property type="entry name" value="WHD_NrtR"/>
</dbReference>
<gene>
    <name evidence="2" type="ORF">LEM8419_00628</name>
</gene>
<organism evidence="2 3">
    <name type="scientific">Neolewinella maritima</name>
    <dbReference type="NCBI Taxonomy" id="1383882"/>
    <lineage>
        <taxon>Bacteria</taxon>
        <taxon>Pseudomonadati</taxon>
        <taxon>Bacteroidota</taxon>
        <taxon>Saprospiria</taxon>
        <taxon>Saprospirales</taxon>
        <taxon>Lewinellaceae</taxon>
        <taxon>Neolewinella</taxon>
    </lineage>
</organism>
<dbReference type="Pfam" id="PF21906">
    <property type="entry name" value="WHD_NrtR"/>
    <property type="match status" value="1"/>
</dbReference>
<dbReference type="PANTHER" id="PTHR43736">
    <property type="entry name" value="ADP-RIBOSE PYROPHOSPHATASE"/>
    <property type="match status" value="1"/>
</dbReference>
<dbReference type="Gene3D" id="1.10.10.10">
    <property type="entry name" value="Winged helix-like DNA-binding domain superfamily/Winged helix DNA-binding domain"/>
    <property type="match status" value="1"/>
</dbReference>